<reference evidence="2 3" key="1">
    <citation type="submission" date="2018-03" db="EMBL/GenBank/DDBJ databases">
        <title>Brevisbacillus phylogenomics.</title>
        <authorList>
            <person name="Dunlap C."/>
        </authorList>
    </citation>
    <scope>NUCLEOTIDE SEQUENCE [LARGE SCALE GENOMIC DNA]</scope>
    <source>
        <strain evidence="2 3">NRRL B-41110</strain>
    </source>
</reference>
<comment type="caution">
    <text evidence="2">The sequence shown here is derived from an EMBL/GenBank/DDBJ whole genome shotgun (WGS) entry which is preliminary data.</text>
</comment>
<dbReference type="Gene3D" id="3.40.630.30">
    <property type="match status" value="1"/>
</dbReference>
<dbReference type="GeneID" id="95749669"/>
<dbReference type="Proteomes" id="UP000241645">
    <property type="component" value="Unassembled WGS sequence"/>
</dbReference>
<gene>
    <name evidence="2" type="ORF">C7R92_05860</name>
</gene>
<evidence type="ECO:0000313" key="3">
    <source>
        <dbReference type="Proteomes" id="UP000241645"/>
    </source>
</evidence>
<dbReference type="SUPFAM" id="SSF55729">
    <property type="entry name" value="Acyl-CoA N-acyltransferases (Nat)"/>
    <property type="match status" value="1"/>
</dbReference>
<protein>
    <submittedName>
        <fullName evidence="2">N-acetyltransferase</fullName>
    </submittedName>
</protein>
<dbReference type="PROSITE" id="PS51186">
    <property type="entry name" value="GNAT"/>
    <property type="match status" value="1"/>
</dbReference>
<dbReference type="EMBL" id="PXZO01000007">
    <property type="protein sequence ID" value="PSK13084.1"/>
    <property type="molecule type" value="Genomic_DNA"/>
</dbReference>
<organism evidence="2 3">
    <name type="scientific">Brevibacillus porteri</name>
    <dbReference type="NCBI Taxonomy" id="2126350"/>
    <lineage>
        <taxon>Bacteria</taxon>
        <taxon>Bacillati</taxon>
        <taxon>Bacillota</taxon>
        <taxon>Bacilli</taxon>
        <taxon>Bacillales</taxon>
        <taxon>Paenibacillaceae</taxon>
        <taxon>Brevibacillus</taxon>
    </lineage>
</organism>
<sequence>MKITIADSWLGNDIVFFFQNNIQEDNDGISNREFLCPDGALAAVRRRQMIVAIDDNQIVGALRFYPRKSDQTISLYQFAIRSSHRGQRLMDKMLQILGEYPIEVICPITSKMNEYYEKSSWRLKEEKTGSNIWEWMKC</sequence>
<proteinExistence type="predicted"/>
<evidence type="ECO:0000313" key="2">
    <source>
        <dbReference type="EMBL" id="PSK13084.1"/>
    </source>
</evidence>
<name>A0ABX5FTU5_9BACL</name>
<feature type="domain" description="N-acetyltransferase" evidence="1">
    <location>
        <begin position="1"/>
        <end position="138"/>
    </location>
</feature>
<dbReference type="InterPro" id="IPR000182">
    <property type="entry name" value="GNAT_dom"/>
</dbReference>
<dbReference type="RefSeq" id="WP_106833539.1">
    <property type="nucleotide sequence ID" value="NZ_JARMEW010000012.1"/>
</dbReference>
<dbReference type="InterPro" id="IPR016181">
    <property type="entry name" value="Acyl_CoA_acyltransferase"/>
</dbReference>
<evidence type="ECO:0000259" key="1">
    <source>
        <dbReference type="PROSITE" id="PS51186"/>
    </source>
</evidence>
<dbReference type="Pfam" id="PF00583">
    <property type="entry name" value="Acetyltransf_1"/>
    <property type="match status" value="1"/>
</dbReference>
<accession>A0ABX5FTU5</accession>
<keyword evidence="3" id="KW-1185">Reference proteome</keyword>
<dbReference type="CDD" id="cd04301">
    <property type="entry name" value="NAT_SF"/>
    <property type="match status" value="1"/>
</dbReference>